<dbReference type="Pfam" id="PF08240">
    <property type="entry name" value="ADH_N"/>
    <property type="match status" value="1"/>
</dbReference>
<dbReference type="InterPro" id="IPR051603">
    <property type="entry name" value="Zinc-ADH_QOR/CCCR"/>
</dbReference>
<accession>A0A1H9F802</accession>
<dbReference type="Gene3D" id="3.40.50.720">
    <property type="entry name" value="NAD(P)-binding Rossmann-like Domain"/>
    <property type="match status" value="1"/>
</dbReference>
<feature type="domain" description="Enoyl reductase (ER)" evidence="2">
    <location>
        <begin position="12"/>
        <end position="322"/>
    </location>
</feature>
<dbReference type="InterPro" id="IPR011032">
    <property type="entry name" value="GroES-like_sf"/>
</dbReference>
<dbReference type="InterPro" id="IPR020843">
    <property type="entry name" value="ER"/>
</dbReference>
<dbReference type="Pfam" id="PF00107">
    <property type="entry name" value="ADH_zinc_N"/>
    <property type="match status" value="1"/>
</dbReference>
<dbReference type="PANTHER" id="PTHR44154:SF1">
    <property type="entry name" value="QUINONE OXIDOREDUCTASE"/>
    <property type="match status" value="1"/>
</dbReference>
<dbReference type="OrthoDB" id="7355832at2"/>
<dbReference type="InterPro" id="IPR013149">
    <property type="entry name" value="ADH-like_C"/>
</dbReference>
<sequence>MRAAWYDRQGPAEEVLQVGELPDPAAGPGEVRVRLTVSGVSPGDTKKRRGWLGSSMPYPRVVPHSDGAGVVDAVGDGVDAALVGRRVWVHGAQSYRPFGTAAELVVVPAWLAVPLPDAVPDAVGACLGIPGITAHRAVFADGPVAGQTVLVHGALGAVGSLAAQLALHAGATVVATVRKTADLADLPASLREHTVSLDVDEPAGAVRDRAPQGVDRVVEVAFSDNVDLDAAALRLGGVIAAYATRDDRPSIPFWPMLFDNLTIRLLGSDDFPPAARQEAAVGLTAAAADGALTIRTADPLPLADVAAAHDQVDRDNRRRVLVDPTVQAHRA</sequence>
<dbReference type="GO" id="GO:0016491">
    <property type="term" value="F:oxidoreductase activity"/>
    <property type="evidence" value="ECO:0007669"/>
    <property type="project" value="InterPro"/>
</dbReference>
<evidence type="ECO:0000313" key="3">
    <source>
        <dbReference type="EMBL" id="SEQ34017.1"/>
    </source>
</evidence>
<dbReference type="AlphaFoldDB" id="A0A1H9F802"/>
<dbReference type="SUPFAM" id="SSF51735">
    <property type="entry name" value="NAD(P)-binding Rossmann-fold domains"/>
    <property type="match status" value="1"/>
</dbReference>
<keyword evidence="4" id="KW-1185">Reference proteome</keyword>
<protein>
    <submittedName>
        <fullName evidence="3">NADPH2:quinone reductase</fullName>
    </submittedName>
</protein>
<evidence type="ECO:0000313" key="4">
    <source>
        <dbReference type="Proteomes" id="UP000198504"/>
    </source>
</evidence>
<dbReference type="RefSeq" id="WP_091178869.1">
    <property type="nucleotide sequence ID" value="NZ_FOFA01000003.1"/>
</dbReference>
<name>A0A1H9F802_9ACTN</name>
<dbReference type="Proteomes" id="UP000198504">
    <property type="component" value="Unassembled WGS sequence"/>
</dbReference>
<dbReference type="STRING" id="1036181.SAMN05421756_103181"/>
<keyword evidence="1" id="KW-0521">NADP</keyword>
<dbReference type="EMBL" id="FOFA01000003">
    <property type="protein sequence ID" value="SEQ34017.1"/>
    <property type="molecule type" value="Genomic_DNA"/>
</dbReference>
<evidence type="ECO:0000256" key="1">
    <source>
        <dbReference type="ARBA" id="ARBA00022857"/>
    </source>
</evidence>
<dbReference type="InterPro" id="IPR013154">
    <property type="entry name" value="ADH-like_N"/>
</dbReference>
<gene>
    <name evidence="3" type="ORF">SAMN05421756_103181</name>
</gene>
<organism evidence="3 4">
    <name type="scientific">Microlunatus flavus</name>
    <dbReference type="NCBI Taxonomy" id="1036181"/>
    <lineage>
        <taxon>Bacteria</taxon>
        <taxon>Bacillati</taxon>
        <taxon>Actinomycetota</taxon>
        <taxon>Actinomycetes</taxon>
        <taxon>Propionibacteriales</taxon>
        <taxon>Propionibacteriaceae</taxon>
        <taxon>Microlunatus</taxon>
    </lineage>
</organism>
<proteinExistence type="predicted"/>
<dbReference type="SUPFAM" id="SSF50129">
    <property type="entry name" value="GroES-like"/>
    <property type="match status" value="1"/>
</dbReference>
<dbReference type="Gene3D" id="3.90.180.10">
    <property type="entry name" value="Medium-chain alcohol dehydrogenases, catalytic domain"/>
    <property type="match status" value="1"/>
</dbReference>
<dbReference type="CDD" id="cd08253">
    <property type="entry name" value="zeta_crystallin"/>
    <property type="match status" value="1"/>
</dbReference>
<evidence type="ECO:0000259" key="2">
    <source>
        <dbReference type="SMART" id="SM00829"/>
    </source>
</evidence>
<dbReference type="InterPro" id="IPR036291">
    <property type="entry name" value="NAD(P)-bd_dom_sf"/>
</dbReference>
<dbReference type="SMART" id="SM00829">
    <property type="entry name" value="PKS_ER"/>
    <property type="match status" value="1"/>
</dbReference>
<dbReference type="PANTHER" id="PTHR44154">
    <property type="entry name" value="QUINONE OXIDOREDUCTASE"/>
    <property type="match status" value="1"/>
</dbReference>
<reference evidence="4" key="1">
    <citation type="submission" date="2016-10" db="EMBL/GenBank/DDBJ databases">
        <authorList>
            <person name="Varghese N."/>
            <person name="Submissions S."/>
        </authorList>
    </citation>
    <scope>NUCLEOTIDE SEQUENCE [LARGE SCALE GENOMIC DNA]</scope>
    <source>
        <strain evidence="4">CGMCC 4.6856</strain>
    </source>
</reference>